<dbReference type="Proteomes" id="UP001165667">
    <property type="component" value="Unassembled WGS sequence"/>
</dbReference>
<keyword evidence="3" id="KW-1185">Reference proteome</keyword>
<dbReference type="InterPro" id="IPR039554">
    <property type="entry name" value="HigA2-like_HTH"/>
</dbReference>
<dbReference type="EMBL" id="JAMOIM010000038">
    <property type="protein sequence ID" value="MCW6512003.1"/>
    <property type="molecule type" value="Genomic_DNA"/>
</dbReference>
<organism evidence="2 3">
    <name type="scientific">Lichenifustis flavocetrariae</name>
    <dbReference type="NCBI Taxonomy" id="2949735"/>
    <lineage>
        <taxon>Bacteria</taxon>
        <taxon>Pseudomonadati</taxon>
        <taxon>Pseudomonadota</taxon>
        <taxon>Alphaproteobacteria</taxon>
        <taxon>Hyphomicrobiales</taxon>
        <taxon>Lichenihabitantaceae</taxon>
        <taxon>Lichenifustis</taxon>
    </lineage>
</organism>
<dbReference type="Pfam" id="PF13744">
    <property type="entry name" value="HTH_37"/>
    <property type="match status" value="1"/>
</dbReference>
<feature type="domain" description="HigA2-like helix-turn-helix" evidence="1">
    <location>
        <begin position="20"/>
        <end position="76"/>
    </location>
</feature>
<evidence type="ECO:0000313" key="2">
    <source>
        <dbReference type="EMBL" id="MCW6512003.1"/>
    </source>
</evidence>
<evidence type="ECO:0000313" key="3">
    <source>
        <dbReference type="Proteomes" id="UP001165667"/>
    </source>
</evidence>
<proteinExistence type="predicted"/>
<evidence type="ECO:0000259" key="1">
    <source>
        <dbReference type="Pfam" id="PF13744"/>
    </source>
</evidence>
<dbReference type="AlphaFoldDB" id="A0AA42CLY8"/>
<name>A0AA42CLY8_9HYPH</name>
<gene>
    <name evidence="2" type="ORF">M8523_29085</name>
</gene>
<dbReference type="RefSeq" id="WP_282588383.1">
    <property type="nucleotide sequence ID" value="NZ_JAMOIM010000038.1"/>
</dbReference>
<comment type="caution">
    <text evidence="2">The sequence shown here is derived from an EMBL/GenBank/DDBJ whole genome shotgun (WGS) entry which is preliminary data.</text>
</comment>
<reference evidence="2" key="1">
    <citation type="submission" date="2022-05" db="EMBL/GenBank/DDBJ databases">
        <authorList>
            <person name="Pankratov T."/>
        </authorList>
    </citation>
    <scope>NUCLEOTIDE SEQUENCE</scope>
    <source>
        <strain evidence="2">BP6-180914</strain>
    </source>
</reference>
<protein>
    <submittedName>
        <fullName evidence="2">Helix-turn-helix domain-containing protein</fullName>
    </submittedName>
</protein>
<accession>A0AA42CLY8</accession>
<sequence length="98" mass="10852">MKPETTADDAGDLVRGSGNVFRDLSLPAADLEQLRATLAAHVIKVLNARCLSVRDAEKMTGTPYADFSRIRNVKLKDPMMIVGRRLGNIPELVRYQLV</sequence>